<name>A0ACC2N6K6_9HYME</name>
<proteinExistence type="predicted"/>
<evidence type="ECO:0000313" key="2">
    <source>
        <dbReference type="Proteomes" id="UP001239111"/>
    </source>
</evidence>
<gene>
    <name evidence="1" type="ORF">QAD02_008010</name>
</gene>
<comment type="caution">
    <text evidence="1">The sequence shown here is derived from an EMBL/GenBank/DDBJ whole genome shotgun (WGS) entry which is preliminary data.</text>
</comment>
<evidence type="ECO:0000313" key="1">
    <source>
        <dbReference type="EMBL" id="KAJ8666348.1"/>
    </source>
</evidence>
<dbReference type="EMBL" id="CM056744">
    <property type="protein sequence ID" value="KAJ8666348.1"/>
    <property type="molecule type" value="Genomic_DNA"/>
</dbReference>
<keyword evidence="2" id="KW-1185">Reference proteome</keyword>
<reference evidence="1" key="1">
    <citation type="submission" date="2023-04" db="EMBL/GenBank/DDBJ databases">
        <title>A chromosome-level genome assembly of the parasitoid wasp Eretmocerus hayati.</title>
        <authorList>
            <person name="Zhong Y."/>
            <person name="Liu S."/>
            <person name="Liu Y."/>
        </authorList>
    </citation>
    <scope>NUCLEOTIDE SEQUENCE</scope>
    <source>
        <strain evidence="1">ZJU_SS_LIU_2023</strain>
    </source>
</reference>
<organism evidence="1 2">
    <name type="scientific">Eretmocerus hayati</name>
    <dbReference type="NCBI Taxonomy" id="131215"/>
    <lineage>
        <taxon>Eukaryota</taxon>
        <taxon>Metazoa</taxon>
        <taxon>Ecdysozoa</taxon>
        <taxon>Arthropoda</taxon>
        <taxon>Hexapoda</taxon>
        <taxon>Insecta</taxon>
        <taxon>Pterygota</taxon>
        <taxon>Neoptera</taxon>
        <taxon>Endopterygota</taxon>
        <taxon>Hymenoptera</taxon>
        <taxon>Apocrita</taxon>
        <taxon>Proctotrupomorpha</taxon>
        <taxon>Chalcidoidea</taxon>
        <taxon>Aphelinidae</taxon>
        <taxon>Aphelininae</taxon>
        <taxon>Eretmocerus</taxon>
    </lineage>
</organism>
<protein>
    <submittedName>
        <fullName evidence="1">Uncharacterized protein</fullName>
    </submittedName>
</protein>
<sequence length="325" mass="36068">MLASVFMIGARHEQAPAEIPVQCDDSDSTTDDGNDIDSHEAIEGEDLAGANPSTNDASENTVALAQQSNNTQEVSYSNCVEALVRYGSFGVSPLGDNPNEQGEQESNESPHLSLSTFQSNQPNQKSQESRVGDDQVDNATHDGDAQVNNASHDGDREQSTESSEQSKECIDEYLRIIKAEHYNNERSPKRFFTRRLEEKLLNKFGKKIEIGLLNKRKIVKPANAVVINPKDMDDFYKRNSRHAVALALRRDILNIQKNPLPTDLKVADLIRDPEESPRRAIASESMAYDAIHNVTRGKLKTPEHITLGMTIKSLTNSKKVVTILN</sequence>
<dbReference type="Proteomes" id="UP001239111">
    <property type="component" value="Chromosome 4"/>
</dbReference>
<accession>A0ACC2N6K6</accession>